<dbReference type="PANTHER" id="PTHR34135">
    <property type="entry name" value="LYSOZYME"/>
    <property type="match status" value="1"/>
</dbReference>
<dbReference type="Proteomes" id="UP001302249">
    <property type="component" value="Chromosome"/>
</dbReference>
<accession>A0ABZ0B6T4</accession>
<evidence type="ECO:0000256" key="1">
    <source>
        <dbReference type="ARBA" id="ARBA00010646"/>
    </source>
</evidence>
<comment type="similarity">
    <text evidence="1">Belongs to the glycosyl hydrolase 25 family.</text>
</comment>
<dbReference type="Pfam" id="PF01183">
    <property type="entry name" value="Glyco_hydro_25"/>
    <property type="match status" value="1"/>
</dbReference>
<evidence type="ECO:0000313" key="3">
    <source>
        <dbReference type="Proteomes" id="UP001302249"/>
    </source>
</evidence>
<protein>
    <submittedName>
        <fullName evidence="2">GH25 family lysozyme</fullName>
    </submittedName>
</protein>
<proteinExistence type="inferred from homology"/>
<name>A0ABZ0B6T4_9SPHN</name>
<gene>
    <name evidence="2" type="ORF">RPR59_10845</name>
</gene>
<evidence type="ECO:0000313" key="2">
    <source>
        <dbReference type="EMBL" id="WNO52952.1"/>
    </source>
</evidence>
<dbReference type="EMBL" id="CP135076">
    <property type="protein sequence ID" value="WNO52952.1"/>
    <property type="molecule type" value="Genomic_DNA"/>
</dbReference>
<dbReference type="Gene3D" id="3.20.20.80">
    <property type="entry name" value="Glycosidases"/>
    <property type="match status" value="1"/>
</dbReference>
<dbReference type="InterPro" id="IPR017853">
    <property type="entry name" value="GH"/>
</dbReference>
<dbReference type="InterPro" id="IPR002053">
    <property type="entry name" value="Glyco_hydro_25"/>
</dbReference>
<reference evidence="2 3" key="1">
    <citation type="submission" date="2023-09" db="EMBL/GenBank/DDBJ databases">
        <authorList>
            <person name="Rey-Velasco X."/>
        </authorList>
    </citation>
    <scope>NUCLEOTIDE SEQUENCE [LARGE SCALE GENOMIC DNA]</scope>
    <source>
        <strain evidence="2 3">W311</strain>
    </source>
</reference>
<dbReference type="PANTHER" id="PTHR34135:SF2">
    <property type="entry name" value="LYSOZYME"/>
    <property type="match status" value="1"/>
</dbReference>
<keyword evidence="3" id="KW-1185">Reference proteome</keyword>
<dbReference type="RefSeq" id="WP_313913919.1">
    <property type="nucleotide sequence ID" value="NZ_CP135076.1"/>
</dbReference>
<sequence length="224" mass="25481">MSRSRRFAALLLILFTLTGAGWWYGVHWRPDPDRYPVQGIDVSAATGEIDWPMLKARGADFAYIVATRGAAKRDVRFEANWKAAAEAGMRRGAVHVYSLCASARRQAANFVRTVPRNADALPSALRLRFDPACSRRPERDDLIRQLALFLTLTERHMGKPMLIDISDDFESRYAVTKSLPRTVWAERFFFTPGYAAKPWAVWRATRFLRVDGADEPVHWNVVTP</sequence>
<dbReference type="PROSITE" id="PS51904">
    <property type="entry name" value="GLYCOSYL_HYDROL_F25_2"/>
    <property type="match status" value="1"/>
</dbReference>
<dbReference type="SUPFAM" id="SSF51445">
    <property type="entry name" value="(Trans)glycosidases"/>
    <property type="match status" value="1"/>
</dbReference>
<organism evidence="2 3">
    <name type="scientific">Stakelama saccharophila</name>
    <dbReference type="NCBI Taxonomy" id="3075605"/>
    <lineage>
        <taxon>Bacteria</taxon>
        <taxon>Pseudomonadati</taxon>
        <taxon>Pseudomonadota</taxon>
        <taxon>Alphaproteobacteria</taxon>
        <taxon>Sphingomonadales</taxon>
        <taxon>Sphingomonadaceae</taxon>
        <taxon>Stakelama</taxon>
    </lineage>
</organism>